<dbReference type="Proteomes" id="UP000824073">
    <property type="component" value="Unassembled WGS sequence"/>
</dbReference>
<reference evidence="1" key="1">
    <citation type="submission" date="2020-10" db="EMBL/GenBank/DDBJ databases">
        <authorList>
            <person name="Gilroy R."/>
        </authorList>
    </citation>
    <scope>NUCLEOTIDE SEQUENCE</scope>
    <source>
        <strain evidence="1">CHK191-8634</strain>
    </source>
</reference>
<organism evidence="1 2">
    <name type="scientific">Candidatus Ventrousia excrementavium</name>
    <dbReference type="NCBI Taxonomy" id="2840961"/>
    <lineage>
        <taxon>Bacteria</taxon>
        <taxon>Bacillati</taxon>
        <taxon>Bacillota</taxon>
        <taxon>Clostridia</taxon>
        <taxon>Eubacteriales</taxon>
        <taxon>Clostridiaceae</taxon>
        <taxon>Clostridiaceae incertae sedis</taxon>
        <taxon>Candidatus Ventrousia</taxon>
    </lineage>
</organism>
<dbReference type="Pfam" id="PF01663">
    <property type="entry name" value="Phosphodiest"/>
    <property type="match status" value="1"/>
</dbReference>
<accession>A0A9D1S1H6</accession>
<proteinExistence type="predicted"/>
<dbReference type="AlphaFoldDB" id="A0A9D1S1H6"/>
<sequence>MAGQYNSICITGVAASVLEALGVAPRADMQPPIGALTQLRQCLLGGTVDRALLYNPDAIAFWLYQKYTDLFTDAVCRSAVSLPMLSVMPSVTPVCFASMYTGVTPDVHGIQAYEKPVLTVPTLFDALIAAGKKLAIVSTAGDSISVIFLNRSMDYFIYDTVDEVNAKAHELIEADRHDVIVVYNADYDAQMHRTGPESPEAMDRLRANIAVYSGLVDAVRDKWPHHNTLYGFMPDHGCHLIDGGCGSHGLDMDTDMNVIHFYGFSPRK</sequence>
<protein>
    <submittedName>
        <fullName evidence="1">Alkaline phosphatase family protein</fullName>
    </submittedName>
</protein>
<dbReference type="SUPFAM" id="SSF53649">
    <property type="entry name" value="Alkaline phosphatase-like"/>
    <property type="match status" value="1"/>
</dbReference>
<evidence type="ECO:0000313" key="1">
    <source>
        <dbReference type="EMBL" id="HIU44361.1"/>
    </source>
</evidence>
<gene>
    <name evidence="1" type="ORF">IAB67_08715</name>
</gene>
<comment type="caution">
    <text evidence="1">The sequence shown here is derived from an EMBL/GenBank/DDBJ whole genome shotgun (WGS) entry which is preliminary data.</text>
</comment>
<reference evidence="1" key="2">
    <citation type="journal article" date="2021" name="PeerJ">
        <title>Extensive microbial diversity within the chicken gut microbiome revealed by metagenomics and culture.</title>
        <authorList>
            <person name="Gilroy R."/>
            <person name="Ravi A."/>
            <person name="Getino M."/>
            <person name="Pursley I."/>
            <person name="Horton D.L."/>
            <person name="Alikhan N.F."/>
            <person name="Baker D."/>
            <person name="Gharbi K."/>
            <person name="Hall N."/>
            <person name="Watson M."/>
            <person name="Adriaenssens E.M."/>
            <person name="Foster-Nyarko E."/>
            <person name="Jarju S."/>
            <person name="Secka A."/>
            <person name="Antonio M."/>
            <person name="Oren A."/>
            <person name="Chaudhuri R.R."/>
            <person name="La Ragione R."/>
            <person name="Hildebrand F."/>
            <person name="Pallen M.J."/>
        </authorList>
    </citation>
    <scope>NUCLEOTIDE SEQUENCE</scope>
    <source>
        <strain evidence="1">CHK191-8634</strain>
    </source>
</reference>
<dbReference type="Gene3D" id="3.40.720.10">
    <property type="entry name" value="Alkaline Phosphatase, subunit A"/>
    <property type="match status" value="2"/>
</dbReference>
<dbReference type="InterPro" id="IPR017850">
    <property type="entry name" value="Alkaline_phosphatase_core_sf"/>
</dbReference>
<name>A0A9D1S1H6_9CLOT</name>
<evidence type="ECO:0000313" key="2">
    <source>
        <dbReference type="Proteomes" id="UP000824073"/>
    </source>
</evidence>
<dbReference type="EMBL" id="DVMR01000065">
    <property type="protein sequence ID" value="HIU44361.1"/>
    <property type="molecule type" value="Genomic_DNA"/>
</dbReference>
<dbReference type="InterPro" id="IPR002591">
    <property type="entry name" value="Phosphodiest/P_Trfase"/>
</dbReference>